<protein>
    <submittedName>
        <fullName evidence="4">T9SS type A sorting domain-containing protein</fullName>
    </submittedName>
</protein>
<evidence type="ECO:0000256" key="2">
    <source>
        <dbReference type="SAM" id="SignalP"/>
    </source>
</evidence>
<dbReference type="Proteomes" id="UP000289792">
    <property type="component" value="Unassembled WGS sequence"/>
</dbReference>
<dbReference type="OrthoDB" id="4535652at2"/>
<accession>A0A4Q0XEB0</accession>
<dbReference type="InterPro" id="IPR026444">
    <property type="entry name" value="Secre_tail"/>
</dbReference>
<feature type="domain" description="Secretion system C-terminal sorting" evidence="3">
    <location>
        <begin position="484"/>
        <end position="552"/>
    </location>
</feature>
<dbReference type="Gene3D" id="3.40.50.1820">
    <property type="entry name" value="alpha/beta hydrolase"/>
    <property type="match status" value="1"/>
</dbReference>
<evidence type="ECO:0000313" key="4">
    <source>
        <dbReference type="EMBL" id="RXJ46087.1"/>
    </source>
</evidence>
<keyword evidence="1 2" id="KW-0732">Signal</keyword>
<dbReference type="Pfam" id="PF18962">
    <property type="entry name" value="Por_Secre_tail"/>
    <property type="match status" value="1"/>
</dbReference>
<reference evidence="4 5" key="1">
    <citation type="submission" date="2019-01" db="EMBL/GenBank/DDBJ databases">
        <title>Genome sequence of the Antarctic species Gelidibacter gilvus ACAM 158(T).</title>
        <authorList>
            <person name="Bowman J.P."/>
        </authorList>
    </citation>
    <scope>NUCLEOTIDE SEQUENCE [LARGE SCALE GENOMIC DNA]</scope>
    <source>
        <strain evidence="4 5">IC158</strain>
    </source>
</reference>
<feature type="signal peptide" evidence="2">
    <location>
        <begin position="1"/>
        <end position="18"/>
    </location>
</feature>
<dbReference type="SUPFAM" id="SSF53474">
    <property type="entry name" value="alpha/beta-Hydrolases"/>
    <property type="match status" value="1"/>
</dbReference>
<feature type="chain" id="PRO_5020699067" evidence="2">
    <location>
        <begin position="19"/>
        <end position="554"/>
    </location>
</feature>
<evidence type="ECO:0000313" key="5">
    <source>
        <dbReference type="Proteomes" id="UP000289792"/>
    </source>
</evidence>
<dbReference type="AlphaFoldDB" id="A0A4Q0XEB0"/>
<dbReference type="EMBL" id="SDDZ01000008">
    <property type="protein sequence ID" value="RXJ46087.1"/>
    <property type="molecule type" value="Genomic_DNA"/>
</dbReference>
<name>A0A4Q0XEB0_9FLAO</name>
<evidence type="ECO:0000259" key="3">
    <source>
        <dbReference type="Pfam" id="PF18962"/>
    </source>
</evidence>
<keyword evidence="5" id="KW-1185">Reference proteome</keyword>
<proteinExistence type="predicted"/>
<comment type="caution">
    <text evidence="4">The sequence shown here is derived from an EMBL/GenBank/DDBJ whole genome shotgun (WGS) entry which is preliminary data.</text>
</comment>
<dbReference type="RefSeq" id="WP_129018016.1">
    <property type="nucleotide sequence ID" value="NZ_SDDZ01000008.1"/>
</dbReference>
<dbReference type="InterPro" id="IPR029058">
    <property type="entry name" value="AB_hydrolase_fold"/>
</dbReference>
<sequence length="554" mass="60166">MKKIYFLPLLLTSAFLFAQTPGSESPVMTVDASIPYQGFDEAIPLLGSAQYKIYYDNVDGVLDKPIFLIDGFDPNDSRDIPAVYALLNYGNSGMNLADLIRDEGYDLVVLNFEAAYPSPTDGTILMGGADFIQRNALTLVELINTINSMKIGSEQNVVIGPSMGGLISRYALRYMEQNTMDHDTRLHISFDAPHRGANVPIGMQYLFNYMVNGEPGITEAEPLVNGLLNSPAAKQMLIDHYLGHVAANGVSQDNSTHTPKGAPDFRDAFQTELDAMGFPQNTRNVAITNGSGVGQMTGTPGMELINHTFDMGTIDIGGLPVYSRALVAVHFAPVANENINVSNFTGEIRLLPFGPWITALNFTASAQSTATSDGLDSAPGGQFDLFSFDDGSNPLVSDFFNNLNSQYFSFIPTLSGLAINNQPNWYANPDINNSPFASTYIPTDNEPHVTLTEGNVAFTLAEILQGTLGTIDFSSTHKIKLQKNPVYNSMTLLSSTDFTNVKVSIVDLTGKLVLSSRTSLSKSTTIPFNLETGLYLLNVQTENGFVFNTKLLVK</sequence>
<organism evidence="4 5">
    <name type="scientific">Gelidibacter gilvus</name>
    <dbReference type="NCBI Taxonomy" id="59602"/>
    <lineage>
        <taxon>Bacteria</taxon>
        <taxon>Pseudomonadati</taxon>
        <taxon>Bacteroidota</taxon>
        <taxon>Flavobacteriia</taxon>
        <taxon>Flavobacteriales</taxon>
        <taxon>Flavobacteriaceae</taxon>
        <taxon>Gelidibacter</taxon>
    </lineage>
</organism>
<evidence type="ECO:0000256" key="1">
    <source>
        <dbReference type="ARBA" id="ARBA00022729"/>
    </source>
</evidence>
<dbReference type="NCBIfam" id="TIGR04183">
    <property type="entry name" value="Por_Secre_tail"/>
    <property type="match status" value="1"/>
</dbReference>
<gene>
    <name evidence="4" type="ORF">ESZ48_13415</name>
</gene>